<dbReference type="Proteomes" id="UP000297729">
    <property type="component" value="Unassembled WGS sequence"/>
</dbReference>
<feature type="region of interest" description="Disordered" evidence="2">
    <location>
        <begin position="1"/>
        <end position="21"/>
    </location>
</feature>
<feature type="coiled-coil region" evidence="1">
    <location>
        <begin position="563"/>
        <end position="590"/>
    </location>
</feature>
<name>A0A4Y9SPX3_9BURK</name>
<protein>
    <submittedName>
        <fullName evidence="3">Uncharacterized protein</fullName>
    </submittedName>
</protein>
<dbReference type="RefSeq" id="WP_135200481.1">
    <property type="nucleotide sequence ID" value="NZ_SPVG01000046.1"/>
</dbReference>
<keyword evidence="4" id="KW-1185">Reference proteome</keyword>
<reference evidence="3 4" key="1">
    <citation type="submission" date="2019-03" db="EMBL/GenBank/DDBJ databases">
        <title>Draft Genome Sequence of Duganella callidus sp. nov., a Novel Duganella Species Isolated from Cultivated Soil.</title>
        <authorList>
            <person name="Raths R."/>
            <person name="Peta V."/>
            <person name="Bucking H."/>
        </authorList>
    </citation>
    <scope>NUCLEOTIDE SEQUENCE [LARGE SCALE GENOMIC DNA]</scope>
    <source>
        <strain evidence="3 4">DN04</strain>
    </source>
</reference>
<feature type="coiled-coil region" evidence="1">
    <location>
        <begin position="62"/>
        <end position="122"/>
    </location>
</feature>
<accession>A0A4Y9SPX3</accession>
<organism evidence="3 4">
    <name type="scientific">Duganella callida</name>
    <dbReference type="NCBI Taxonomy" id="2561932"/>
    <lineage>
        <taxon>Bacteria</taxon>
        <taxon>Pseudomonadati</taxon>
        <taxon>Pseudomonadota</taxon>
        <taxon>Betaproteobacteria</taxon>
        <taxon>Burkholderiales</taxon>
        <taxon>Oxalobacteraceae</taxon>
        <taxon>Telluria group</taxon>
        <taxon>Duganella</taxon>
    </lineage>
</organism>
<dbReference type="AlphaFoldDB" id="A0A4Y9SPX3"/>
<keyword evidence="1" id="KW-0175">Coiled coil</keyword>
<evidence type="ECO:0000256" key="1">
    <source>
        <dbReference type="SAM" id="Coils"/>
    </source>
</evidence>
<proteinExistence type="predicted"/>
<evidence type="ECO:0000313" key="4">
    <source>
        <dbReference type="Proteomes" id="UP000297729"/>
    </source>
</evidence>
<evidence type="ECO:0000256" key="2">
    <source>
        <dbReference type="SAM" id="MobiDB-lite"/>
    </source>
</evidence>
<dbReference type="EMBL" id="SPVG01000046">
    <property type="protein sequence ID" value="TFW28822.1"/>
    <property type="molecule type" value="Genomic_DNA"/>
</dbReference>
<dbReference type="OrthoDB" id="7796826at2"/>
<evidence type="ECO:0000313" key="3">
    <source>
        <dbReference type="EMBL" id="TFW28822.1"/>
    </source>
</evidence>
<sequence length="740" mass="80661">MSLDTETAAATEPHASGVTNVPAGTFIDAQVHPGEGELVYWPEQNAFLALYPFEFRELHVQADEHSKKIAALQAANQKVSEAALVLREAQKANVAADMKKAEDALNQALNEMQQASDDVKKKLEPLDKLDAKGGNKMIELVSLRTPRYKSKDKGVPIYVTSDKIKKVLADKRLYLVSGEKAKREKDKVFKGGKLNTEEIKHRIAEKAQSKNFKKEWKLKPDDADAYTGVLTEWARTMNGDIAKFIERETDDLQKKFNHNPKDEHRNIDLSAEAQLMRYTGGAGLAVNFKPFQGNLFDKRDRNWPSRLKRGLKSAEFGLKANANAAFAVAEGRIHTEVYWPHYAGYHATAPLAGETVEFGYWRLYGEIILSGSVGASVAVELGVEVSVTGGKQGIRGIPAKNKNKSGAKARVGADGEIDAFAGARAGLDAKGALQWLNPEGAESNGKPLKVKPGKAIAEYKDMAKVDAGVAGTAGAGIRGAFAIKHENGKFVIYAKLGACLGLGGEGSIKFEAGTDTIGEFFKCVAYHLKRIDYHKLGDAISQEAYTAYCQVKYIIISTGKDIKEYANKQIDRLEAEFDNVMNEINDAIESGSSKALEFLHRVRTELDKTTGSWLSYAPPEVLGQLGRQIAAVSMSSNPALRDQAPALMASLLSAPQTINHLDTVAERMTASLGDKQDKSAGYAMIAACLENTPYAGDLQDAQVRLANVTTPMLSQPFIWNSEPEFVYATMGVENAMYAMA</sequence>
<comment type="caution">
    <text evidence="3">The sequence shown here is derived from an EMBL/GenBank/DDBJ whole genome shotgun (WGS) entry which is preliminary data.</text>
</comment>
<gene>
    <name evidence="3" type="ORF">E4L98_05045</name>
</gene>